<dbReference type="RefSeq" id="WP_157585466.1">
    <property type="nucleotide sequence ID" value="NZ_WPIN01000004.1"/>
</dbReference>
<dbReference type="AlphaFoldDB" id="A0A7K1SB07"/>
<sequence length="112" mass="12698">MADIENDDPYPTDPIKLREACERYEKMLASAGLTNFFQTGFFDVTGLEKILSENQSKHVKVYYGIDEKGRHFLFLAPTQEDGRARDDVNTTEALCCCQVPPCPLDQGDRYAN</sequence>
<organism evidence="1 2">
    <name type="scientific">Spirosoma arboris</name>
    <dbReference type="NCBI Taxonomy" id="2682092"/>
    <lineage>
        <taxon>Bacteria</taxon>
        <taxon>Pseudomonadati</taxon>
        <taxon>Bacteroidota</taxon>
        <taxon>Cytophagia</taxon>
        <taxon>Cytophagales</taxon>
        <taxon>Cytophagaceae</taxon>
        <taxon>Spirosoma</taxon>
    </lineage>
</organism>
<evidence type="ECO:0000313" key="2">
    <source>
        <dbReference type="Proteomes" id="UP000436006"/>
    </source>
</evidence>
<reference evidence="1 2" key="1">
    <citation type="submission" date="2019-12" db="EMBL/GenBank/DDBJ databases">
        <title>Spirosoma sp. HMF4905 genome sequencing and assembly.</title>
        <authorList>
            <person name="Kang H."/>
            <person name="Cha I."/>
            <person name="Kim H."/>
            <person name="Joh K."/>
        </authorList>
    </citation>
    <scope>NUCLEOTIDE SEQUENCE [LARGE SCALE GENOMIC DNA]</scope>
    <source>
        <strain evidence="1 2">HMF4905</strain>
    </source>
</reference>
<gene>
    <name evidence="1" type="ORF">GO755_13270</name>
</gene>
<dbReference type="EMBL" id="WPIN01000004">
    <property type="protein sequence ID" value="MVM31004.1"/>
    <property type="molecule type" value="Genomic_DNA"/>
</dbReference>
<dbReference type="Proteomes" id="UP000436006">
    <property type="component" value="Unassembled WGS sequence"/>
</dbReference>
<proteinExistence type="predicted"/>
<protein>
    <submittedName>
        <fullName evidence="1">Uncharacterized protein</fullName>
    </submittedName>
</protein>
<evidence type="ECO:0000313" key="1">
    <source>
        <dbReference type="EMBL" id="MVM31004.1"/>
    </source>
</evidence>
<keyword evidence="2" id="KW-1185">Reference proteome</keyword>
<comment type="caution">
    <text evidence="1">The sequence shown here is derived from an EMBL/GenBank/DDBJ whole genome shotgun (WGS) entry which is preliminary data.</text>
</comment>
<accession>A0A7K1SB07</accession>
<name>A0A7K1SB07_9BACT</name>